<evidence type="ECO:0000256" key="11">
    <source>
        <dbReference type="SAM" id="Phobius"/>
    </source>
</evidence>
<dbReference type="RefSeq" id="WP_089343570.1">
    <property type="nucleotide sequence ID" value="NZ_CP067129.1"/>
</dbReference>
<gene>
    <name evidence="13" type="ORF">SAMN05444959_103293</name>
</gene>
<feature type="transmembrane region" description="Helical" evidence="11">
    <location>
        <begin position="196"/>
        <end position="217"/>
    </location>
</feature>
<feature type="transmembrane region" description="Helical" evidence="11">
    <location>
        <begin position="85"/>
        <end position="108"/>
    </location>
</feature>
<feature type="transmembrane region" description="Helical" evidence="11">
    <location>
        <begin position="310"/>
        <end position="329"/>
    </location>
</feature>
<feature type="transmembrane region" description="Helical" evidence="11">
    <location>
        <begin position="371"/>
        <end position="391"/>
    </location>
</feature>
<dbReference type="Pfam" id="PF00999">
    <property type="entry name" value="Na_H_Exchanger"/>
    <property type="match status" value="1"/>
</dbReference>
<dbReference type="GO" id="GO:0006813">
    <property type="term" value="P:potassium ion transport"/>
    <property type="evidence" value="ECO:0007669"/>
    <property type="project" value="UniProtKB-KW"/>
</dbReference>
<protein>
    <submittedName>
        <fullName evidence="13">Kef-type potassium/proton antiporter, CPA2 family</fullName>
    </submittedName>
</protein>
<dbReference type="EMBL" id="FZQB01000003">
    <property type="protein sequence ID" value="SNT72790.1"/>
    <property type="molecule type" value="Genomic_DNA"/>
</dbReference>
<dbReference type="GO" id="GO:0015297">
    <property type="term" value="F:antiporter activity"/>
    <property type="evidence" value="ECO:0007669"/>
    <property type="project" value="UniProtKB-KW"/>
</dbReference>
<dbReference type="Pfam" id="PF02254">
    <property type="entry name" value="TrkA_N"/>
    <property type="match status" value="1"/>
</dbReference>
<keyword evidence="6" id="KW-0630">Potassium</keyword>
<feature type="compositionally biased region" description="Basic and acidic residues" evidence="10">
    <location>
        <begin position="617"/>
        <end position="636"/>
    </location>
</feature>
<feature type="transmembrane region" description="Helical" evidence="11">
    <location>
        <begin position="114"/>
        <end position="131"/>
    </location>
</feature>
<dbReference type="FunFam" id="3.40.50.720:FF:000036">
    <property type="entry name" value="Glutathione-regulated potassium-efflux system protein KefB"/>
    <property type="match status" value="1"/>
</dbReference>
<feature type="transmembrane region" description="Helical" evidence="11">
    <location>
        <begin position="54"/>
        <end position="73"/>
    </location>
</feature>
<reference evidence="13 14" key="1">
    <citation type="submission" date="2017-07" db="EMBL/GenBank/DDBJ databases">
        <authorList>
            <person name="Sun Z.S."/>
            <person name="Albrecht U."/>
            <person name="Echele G."/>
            <person name="Lee C.C."/>
        </authorList>
    </citation>
    <scope>NUCLEOTIDE SEQUENCE [LARGE SCALE GENOMIC DNA]</scope>
    <source>
        <strain evidence="13 14">DSM 14827</strain>
    </source>
</reference>
<feature type="transmembrane region" description="Helical" evidence="11">
    <location>
        <begin position="6"/>
        <end position="23"/>
    </location>
</feature>
<dbReference type="SUPFAM" id="SSF51735">
    <property type="entry name" value="NAD(P)-binding Rossmann-fold domains"/>
    <property type="match status" value="1"/>
</dbReference>
<keyword evidence="4" id="KW-0633">Potassium transport</keyword>
<dbReference type="AlphaFoldDB" id="A0A239PRL2"/>
<dbReference type="InterPro" id="IPR006153">
    <property type="entry name" value="Cation/H_exchanger_TM"/>
</dbReference>
<keyword evidence="3" id="KW-0050">Antiport</keyword>
<name>A0A239PRL2_9RHOB</name>
<feature type="domain" description="RCK N-terminal" evidence="12">
    <location>
        <begin position="414"/>
        <end position="531"/>
    </location>
</feature>
<evidence type="ECO:0000256" key="7">
    <source>
        <dbReference type="ARBA" id="ARBA00022989"/>
    </source>
</evidence>
<feature type="transmembrane region" description="Helical" evidence="11">
    <location>
        <begin position="30"/>
        <end position="48"/>
    </location>
</feature>
<feature type="transmembrane region" description="Helical" evidence="11">
    <location>
        <begin position="237"/>
        <end position="264"/>
    </location>
</feature>
<dbReference type="Proteomes" id="UP000198307">
    <property type="component" value="Unassembled WGS sequence"/>
</dbReference>
<feature type="transmembrane region" description="Helical" evidence="11">
    <location>
        <begin position="341"/>
        <end position="365"/>
    </location>
</feature>
<keyword evidence="8" id="KW-0406">Ion transport</keyword>
<evidence type="ECO:0000256" key="4">
    <source>
        <dbReference type="ARBA" id="ARBA00022538"/>
    </source>
</evidence>
<evidence type="ECO:0000256" key="3">
    <source>
        <dbReference type="ARBA" id="ARBA00022449"/>
    </source>
</evidence>
<evidence type="ECO:0000256" key="9">
    <source>
        <dbReference type="ARBA" id="ARBA00023136"/>
    </source>
</evidence>
<dbReference type="Gene3D" id="3.40.50.720">
    <property type="entry name" value="NAD(P)-binding Rossmann-like Domain"/>
    <property type="match status" value="1"/>
</dbReference>
<dbReference type="GO" id="GO:0012505">
    <property type="term" value="C:endomembrane system"/>
    <property type="evidence" value="ECO:0007669"/>
    <property type="project" value="UniProtKB-SubCell"/>
</dbReference>
<comment type="subcellular location">
    <subcellularLocation>
        <location evidence="1">Endomembrane system</location>
        <topology evidence="1">Multi-pass membrane protein</topology>
    </subcellularLocation>
</comment>
<dbReference type="GO" id="GO:0005886">
    <property type="term" value="C:plasma membrane"/>
    <property type="evidence" value="ECO:0007669"/>
    <property type="project" value="TreeGrafter"/>
</dbReference>
<evidence type="ECO:0000259" key="12">
    <source>
        <dbReference type="PROSITE" id="PS51201"/>
    </source>
</evidence>
<evidence type="ECO:0000313" key="13">
    <source>
        <dbReference type="EMBL" id="SNT72790.1"/>
    </source>
</evidence>
<evidence type="ECO:0000256" key="2">
    <source>
        <dbReference type="ARBA" id="ARBA00022448"/>
    </source>
</evidence>
<proteinExistence type="predicted"/>
<evidence type="ECO:0000256" key="5">
    <source>
        <dbReference type="ARBA" id="ARBA00022692"/>
    </source>
</evidence>
<dbReference type="GO" id="GO:1902600">
    <property type="term" value="P:proton transmembrane transport"/>
    <property type="evidence" value="ECO:0007669"/>
    <property type="project" value="InterPro"/>
</dbReference>
<feature type="region of interest" description="Disordered" evidence="10">
    <location>
        <begin position="609"/>
        <end position="648"/>
    </location>
</feature>
<sequence length="648" mass="70648">MDNFLLLSTVYLITMVVAVPISARLGLGSVLGYLICGILIGPVLHLTGNKTADLQHFAEFGVVMMLFLIGLELEPRSLWNMRHKLIGLGVAQVSISVAVIATLAAFIFDLGWSSSLALGMILSLSSTAIVLQTLSEKGLMQTAGGRSAFSVLLTQDIAVIPMIALMPLLAPYSGSMGDSHGEDHIGEVFMAQLPGWGVTLVTLGAVAVVIVLGQYLIRPIFRLVVSSHLPEMETAMALLIVVGIASLMILVGLSPALGTFLAGVTLASSELRHELQSQIEPFKGLLLGLFFVTVGEGMNFTILAQNPVPILSATAGLIAVKALILWLIGRSSHMRHKDRSLFTLSLAQAGEFGFVLVSFAVSLAILPTELAQSVLLVIALTMLCTPLLFILHAQVTRRLAEAGVTEPPDDITEQQPIIIAGVGRFGQVVNRLVTMSGFQTTVLDHDLKLIQLMRRFGFKGYFGDPTRPEILLAAGLDKASILVAALDNPAANLKLIHFARERRPDLHIIARARDRVNVYELYSSGANDIVRETFDSSLRAGRYVLENAGLSEYEASELERIFYRLDRASLRELAQVWKPGVPLDQNAEYVQLSRELNRNLENALMERFDHAQQAPAAKERDEPEEPEHGLAHELRQNRPGGRSRSRER</sequence>
<evidence type="ECO:0000256" key="1">
    <source>
        <dbReference type="ARBA" id="ARBA00004127"/>
    </source>
</evidence>
<keyword evidence="9 11" id="KW-0472">Membrane</keyword>
<evidence type="ECO:0000313" key="14">
    <source>
        <dbReference type="Proteomes" id="UP000198307"/>
    </source>
</evidence>
<feature type="transmembrane region" description="Helical" evidence="11">
    <location>
        <begin position="285"/>
        <end position="304"/>
    </location>
</feature>
<keyword evidence="7 11" id="KW-1133">Transmembrane helix</keyword>
<dbReference type="InterPro" id="IPR003148">
    <property type="entry name" value="RCK_N"/>
</dbReference>
<evidence type="ECO:0000256" key="6">
    <source>
        <dbReference type="ARBA" id="ARBA00022958"/>
    </source>
</evidence>
<accession>A0A239PRL2</accession>
<dbReference type="Gene3D" id="1.20.1530.20">
    <property type="match status" value="1"/>
</dbReference>
<keyword evidence="5 11" id="KW-0812">Transmembrane</keyword>
<dbReference type="InterPro" id="IPR038770">
    <property type="entry name" value="Na+/solute_symporter_sf"/>
</dbReference>
<keyword evidence="2" id="KW-0813">Transport</keyword>
<dbReference type="InterPro" id="IPR036291">
    <property type="entry name" value="NAD(P)-bd_dom_sf"/>
</dbReference>
<dbReference type="PROSITE" id="PS51201">
    <property type="entry name" value="RCK_N"/>
    <property type="match status" value="1"/>
</dbReference>
<evidence type="ECO:0000256" key="8">
    <source>
        <dbReference type="ARBA" id="ARBA00023065"/>
    </source>
</evidence>
<dbReference type="PANTHER" id="PTHR46157">
    <property type="entry name" value="K(+) EFFLUX ANTIPORTER 3, CHLOROPLASTIC"/>
    <property type="match status" value="1"/>
</dbReference>
<dbReference type="OrthoDB" id="9781411at2"/>
<evidence type="ECO:0000256" key="10">
    <source>
        <dbReference type="SAM" id="MobiDB-lite"/>
    </source>
</evidence>
<organism evidence="13 14">
    <name type="scientific">Paracoccus seriniphilus</name>
    <dbReference type="NCBI Taxonomy" id="184748"/>
    <lineage>
        <taxon>Bacteria</taxon>
        <taxon>Pseudomonadati</taxon>
        <taxon>Pseudomonadota</taxon>
        <taxon>Alphaproteobacteria</taxon>
        <taxon>Rhodobacterales</taxon>
        <taxon>Paracoccaceae</taxon>
        <taxon>Paracoccus</taxon>
    </lineage>
</organism>
<dbReference type="PANTHER" id="PTHR46157:SF4">
    <property type="entry name" value="K(+) EFFLUX ANTIPORTER 3, CHLOROPLASTIC"/>
    <property type="match status" value="1"/>
</dbReference>
<keyword evidence="14" id="KW-1185">Reference proteome</keyword>